<accession>A0A2Z6DYF9</accession>
<dbReference type="AlphaFoldDB" id="A0A2Z6DYF9"/>
<dbReference type="Proteomes" id="UP000262004">
    <property type="component" value="Chromosome"/>
</dbReference>
<keyword evidence="2" id="KW-1185">Reference proteome</keyword>
<evidence type="ECO:0008006" key="3">
    <source>
        <dbReference type="Google" id="ProtNLM"/>
    </source>
</evidence>
<reference evidence="1 2" key="1">
    <citation type="submission" date="2018-04" db="EMBL/GenBank/DDBJ databases">
        <title>Complete genome sequence of Hydrogenophilus thermoluteolus TH-1.</title>
        <authorList>
            <person name="Arai H."/>
        </authorList>
    </citation>
    <scope>NUCLEOTIDE SEQUENCE [LARGE SCALE GENOMIC DNA]</scope>
    <source>
        <strain evidence="1 2">TH-1</strain>
    </source>
</reference>
<evidence type="ECO:0000313" key="2">
    <source>
        <dbReference type="Proteomes" id="UP000262004"/>
    </source>
</evidence>
<organism evidence="1 2">
    <name type="scientific">Hydrogenophilus thermoluteolus</name>
    <name type="common">Pseudomonas hydrogenothermophila</name>
    <dbReference type="NCBI Taxonomy" id="297"/>
    <lineage>
        <taxon>Bacteria</taxon>
        <taxon>Pseudomonadati</taxon>
        <taxon>Pseudomonadota</taxon>
        <taxon>Hydrogenophilia</taxon>
        <taxon>Hydrogenophilales</taxon>
        <taxon>Hydrogenophilaceae</taxon>
        <taxon>Hydrogenophilus</taxon>
    </lineage>
</organism>
<protein>
    <recommendedName>
        <fullName evidence="3">DUF1415 domain-containing protein</fullName>
    </recommendedName>
</protein>
<dbReference type="RefSeq" id="WP_119335258.1">
    <property type="nucleotide sequence ID" value="NZ_AP018558.1"/>
</dbReference>
<evidence type="ECO:0000313" key="1">
    <source>
        <dbReference type="EMBL" id="BBD77527.1"/>
    </source>
</evidence>
<gene>
    <name evidence="1" type="ORF">HPTL_1263</name>
</gene>
<dbReference type="EMBL" id="AP018558">
    <property type="protein sequence ID" value="BBD77527.1"/>
    <property type="molecule type" value="Genomic_DNA"/>
</dbReference>
<proteinExistence type="predicted"/>
<name>A0A2Z6DYF9_HYDTE</name>
<dbReference type="InterPro" id="IPR009858">
    <property type="entry name" value="DUF1415"/>
</dbReference>
<sequence>MEPTDSIDEAAVVEQMRAWIERAVIGLNLCPYAKAVWLNQQVRIRVSDARHIDHFLEHLDEELERLVTTDPKVLDTTLLVDPTLFPDFATFNDFLDLAEACLEDHDLVGVIQIASFHPQFQFAEEPEGDWSHYTNRAPYPTLHLLREASIAQAVADHPNPDAIWQRNVALMRELGRSGLAKLGIWPELEDEKK</sequence>
<dbReference type="OrthoDB" id="277390at2"/>
<dbReference type="Pfam" id="PF07209">
    <property type="entry name" value="DUF1415"/>
    <property type="match status" value="1"/>
</dbReference>
<dbReference type="KEGG" id="htl:HPTL_1263"/>